<reference evidence="11 12" key="1">
    <citation type="submission" date="2018-07" db="EMBL/GenBank/DDBJ databases">
        <title>A high quality draft genome assembly of the barn swallow (H. rustica rustica).</title>
        <authorList>
            <person name="Formenti G."/>
            <person name="Chiara M."/>
            <person name="Poveda L."/>
            <person name="Francoijs K.-J."/>
            <person name="Bonisoli-Alquati A."/>
            <person name="Canova L."/>
            <person name="Gianfranceschi L."/>
            <person name="Horner D.S."/>
            <person name="Saino N."/>
        </authorList>
    </citation>
    <scope>NUCLEOTIDE SEQUENCE [LARGE SCALE GENOMIC DNA]</scope>
    <source>
        <strain evidence="11">Chelidonia</strain>
        <tissue evidence="11">Blood</tissue>
    </source>
</reference>
<dbReference type="SUPFAM" id="SSF49899">
    <property type="entry name" value="Concanavalin A-like lectins/glucanases"/>
    <property type="match status" value="1"/>
</dbReference>
<dbReference type="AlphaFoldDB" id="A0A3M0IY96"/>
<keyword evidence="12" id="KW-1185">Reference proteome</keyword>
<evidence type="ECO:0000259" key="9">
    <source>
        <dbReference type="PROSITE" id="PS50025"/>
    </source>
</evidence>
<sequence length="571" mass="64520">MVDDQQAVTGQMAGDHTRLEFHNIETGIITERRYLSSVPSNFIGHLQSLTFNGMAYIDLCKNGDIDYCELNARFGFRNIIADPVTFKTKASYVALATLQAYTSMHLFFQFKTTSLDGLILFNSGDGNDFIVVELVKGYLHYVFDLGNGANLIKGSSNKPLNDNQWHNVMISRDTNNLHTVKIDTKITTQSTAGARNLDLKSDLYIGGVAKEMFKSLPKLVHAKEGFQGCLASVDLNGRLPDLISDALFCNGQIERGCEGPSTTCQEDSCANQGVCLQQWDGFSCDCSMTSFSGPLCNDLDGYKTNEETKLCRECEKTIANTQITQNHLSLKKELIQTVKPRASKIGENVELSPQLMHKRSNLGCAISSSKNSIIPWLTLLFLRGNIAMHLDLAESSTDSELGDYSYLLHPCVSSQVQTKDCVLICSSDSAFTYSRKEKANGEERRGEERRGEEREERRGEERRGEERRERRGEERRGEERRERRGEEREERRGEERRGEERRGEERRGEERRGEERRGEERRGEGNLFLSFFWDGITKMLVLILAHSRLILYACLPVSLSSAVVSLSLYEN</sequence>
<proteinExistence type="predicted"/>
<dbReference type="Gene3D" id="2.60.120.200">
    <property type="match status" value="2"/>
</dbReference>
<dbReference type="PANTHER" id="PTHR15036:SF51">
    <property type="entry name" value="NEUREXIN-1"/>
    <property type="match status" value="1"/>
</dbReference>
<evidence type="ECO:0000256" key="3">
    <source>
        <dbReference type="ARBA" id="ARBA00022692"/>
    </source>
</evidence>
<evidence type="ECO:0000256" key="5">
    <source>
        <dbReference type="ARBA" id="ARBA00023136"/>
    </source>
</evidence>
<keyword evidence="2 7" id="KW-0245">EGF-like domain</keyword>
<dbReference type="Proteomes" id="UP000269221">
    <property type="component" value="Unassembled WGS sequence"/>
</dbReference>
<gene>
    <name evidence="11" type="ORF">DUI87_29937</name>
</gene>
<dbReference type="InterPro" id="IPR050372">
    <property type="entry name" value="Neurexin-related_CASP"/>
</dbReference>
<dbReference type="PANTHER" id="PTHR15036">
    <property type="entry name" value="PIKACHURIN-LIKE PROTEIN"/>
    <property type="match status" value="1"/>
</dbReference>
<dbReference type="SUPFAM" id="SSF57196">
    <property type="entry name" value="EGF/Laminin"/>
    <property type="match status" value="1"/>
</dbReference>
<dbReference type="SMART" id="SM00282">
    <property type="entry name" value="LamG"/>
    <property type="match status" value="1"/>
</dbReference>
<dbReference type="GO" id="GO:0016020">
    <property type="term" value="C:membrane"/>
    <property type="evidence" value="ECO:0007669"/>
    <property type="project" value="UniProtKB-SubCell"/>
</dbReference>
<evidence type="ECO:0000256" key="7">
    <source>
        <dbReference type="PROSITE-ProRule" id="PRU00076"/>
    </source>
</evidence>
<organism evidence="11 12">
    <name type="scientific">Hirundo rustica rustica</name>
    <dbReference type="NCBI Taxonomy" id="333673"/>
    <lineage>
        <taxon>Eukaryota</taxon>
        <taxon>Metazoa</taxon>
        <taxon>Chordata</taxon>
        <taxon>Craniata</taxon>
        <taxon>Vertebrata</taxon>
        <taxon>Euteleostomi</taxon>
        <taxon>Archelosauria</taxon>
        <taxon>Archosauria</taxon>
        <taxon>Dinosauria</taxon>
        <taxon>Saurischia</taxon>
        <taxon>Theropoda</taxon>
        <taxon>Coelurosauria</taxon>
        <taxon>Aves</taxon>
        <taxon>Neognathae</taxon>
        <taxon>Neoaves</taxon>
        <taxon>Telluraves</taxon>
        <taxon>Australaves</taxon>
        <taxon>Passeriformes</taxon>
        <taxon>Sylvioidea</taxon>
        <taxon>Hirundinidae</taxon>
        <taxon>Hirundo</taxon>
    </lineage>
</organism>
<keyword evidence="6" id="KW-1015">Disulfide bond</keyword>
<keyword evidence="3" id="KW-0812">Transmembrane</keyword>
<protein>
    <recommendedName>
        <fullName evidence="13">Laminin G domain-containing protein</fullName>
    </recommendedName>
</protein>
<name>A0A3M0IY96_HIRRU</name>
<dbReference type="STRING" id="333673.A0A3M0IY96"/>
<dbReference type="OrthoDB" id="6275838at2759"/>
<dbReference type="InterPro" id="IPR000742">
    <property type="entry name" value="EGF"/>
</dbReference>
<dbReference type="FunFam" id="2.10.25.10:FF:000015">
    <property type="entry name" value="neurexin-1 isoform X1"/>
    <property type="match status" value="1"/>
</dbReference>
<dbReference type="InterPro" id="IPR001791">
    <property type="entry name" value="Laminin_G"/>
</dbReference>
<evidence type="ECO:0000256" key="1">
    <source>
        <dbReference type="ARBA" id="ARBA00004479"/>
    </source>
</evidence>
<evidence type="ECO:0000256" key="6">
    <source>
        <dbReference type="ARBA" id="ARBA00023157"/>
    </source>
</evidence>
<evidence type="ECO:0000313" key="11">
    <source>
        <dbReference type="EMBL" id="RMB93707.1"/>
    </source>
</evidence>
<feature type="domain" description="EGF-like" evidence="10">
    <location>
        <begin position="260"/>
        <end position="297"/>
    </location>
</feature>
<comment type="subcellular location">
    <subcellularLocation>
        <location evidence="1">Membrane</location>
        <topology evidence="1">Single-pass type I membrane protein</topology>
    </subcellularLocation>
</comment>
<dbReference type="PROSITE" id="PS50025">
    <property type="entry name" value="LAM_G_DOMAIN"/>
    <property type="match status" value="1"/>
</dbReference>
<evidence type="ECO:0008006" key="13">
    <source>
        <dbReference type="Google" id="ProtNLM"/>
    </source>
</evidence>
<dbReference type="CDD" id="cd00110">
    <property type="entry name" value="LamG"/>
    <property type="match status" value="1"/>
</dbReference>
<dbReference type="Pfam" id="PF02210">
    <property type="entry name" value="Laminin_G_2"/>
    <property type="match status" value="1"/>
</dbReference>
<dbReference type="InterPro" id="IPR013320">
    <property type="entry name" value="ConA-like_dom_sf"/>
</dbReference>
<feature type="domain" description="Laminin G" evidence="9">
    <location>
        <begin position="82"/>
        <end position="257"/>
    </location>
</feature>
<evidence type="ECO:0000256" key="8">
    <source>
        <dbReference type="SAM" id="MobiDB-lite"/>
    </source>
</evidence>
<accession>A0A3M0IY96</accession>
<dbReference type="FunFam" id="2.60.120.200:FF:000004">
    <property type="entry name" value="neurexin-1 isoform X1"/>
    <property type="match status" value="1"/>
</dbReference>
<dbReference type="PROSITE" id="PS50026">
    <property type="entry name" value="EGF_3"/>
    <property type="match status" value="1"/>
</dbReference>
<keyword evidence="5" id="KW-0472">Membrane</keyword>
<dbReference type="EMBL" id="QRBI01000208">
    <property type="protein sequence ID" value="RMB93707.1"/>
    <property type="molecule type" value="Genomic_DNA"/>
</dbReference>
<comment type="caution">
    <text evidence="11">The sequence shown here is derived from an EMBL/GenBank/DDBJ whole genome shotgun (WGS) entry which is preliminary data.</text>
</comment>
<evidence type="ECO:0000256" key="4">
    <source>
        <dbReference type="ARBA" id="ARBA00022989"/>
    </source>
</evidence>
<evidence type="ECO:0000256" key="2">
    <source>
        <dbReference type="ARBA" id="ARBA00022536"/>
    </source>
</evidence>
<keyword evidence="4" id="KW-1133">Transmembrane helix</keyword>
<dbReference type="Gene3D" id="2.10.25.10">
    <property type="entry name" value="Laminin"/>
    <property type="match status" value="1"/>
</dbReference>
<feature type="region of interest" description="Disordered" evidence="8">
    <location>
        <begin position="436"/>
        <end position="519"/>
    </location>
</feature>
<comment type="caution">
    <text evidence="7">Lacks conserved residue(s) required for the propagation of feature annotation.</text>
</comment>
<evidence type="ECO:0000313" key="12">
    <source>
        <dbReference type="Proteomes" id="UP000269221"/>
    </source>
</evidence>
<evidence type="ECO:0000259" key="10">
    <source>
        <dbReference type="PROSITE" id="PS50026"/>
    </source>
</evidence>